<dbReference type="EMBL" id="WWCP01000028">
    <property type="protein sequence ID" value="MYM84153.1"/>
    <property type="molecule type" value="Genomic_DNA"/>
</dbReference>
<evidence type="ECO:0000313" key="1">
    <source>
        <dbReference type="EMBL" id="MYM84153.1"/>
    </source>
</evidence>
<name>A0A6L8MML9_9BURK</name>
<accession>A0A6L8MML9</accession>
<comment type="caution">
    <text evidence="1">The sequence shown here is derived from an EMBL/GenBank/DDBJ whole genome shotgun (WGS) entry which is preliminary data.</text>
</comment>
<dbReference type="RefSeq" id="WP_161020751.1">
    <property type="nucleotide sequence ID" value="NZ_WWCP01000028.1"/>
</dbReference>
<sequence>MDNILNAADESSKLCLVYLDFDGVCHDDSVYWSKKAGIHIRTPGRILFEWAPILVQLLAPHPNVKIVLSTSWVRVRDFDFAKSKLPPTLQARVIGATYHAREMQKWEFDNMSRGAQIFADVQRRRPAYWLAIDNDDKFWPAHCRDNLIKTQDELGLSDTEVQASIRARLASFACLDS</sequence>
<organism evidence="1 2">
    <name type="scientific">Duganella lactea</name>
    <dbReference type="NCBI Taxonomy" id="2692173"/>
    <lineage>
        <taxon>Bacteria</taxon>
        <taxon>Pseudomonadati</taxon>
        <taxon>Pseudomonadota</taxon>
        <taxon>Betaproteobacteria</taxon>
        <taxon>Burkholderiales</taxon>
        <taxon>Oxalobacteraceae</taxon>
        <taxon>Telluria group</taxon>
        <taxon>Duganella</taxon>
    </lineage>
</organism>
<dbReference type="Pfam" id="PF18143">
    <property type="entry name" value="HAD_SAK_2"/>
    <property type="match status" value="1"/>
</dbReference>
<dbReference type="AlphaFoldDB" id="A0A6L8MML9"/>
<reference evidence="1 2" key="1">
    <citation type="submission" date="2019-12" db="EMBL/GenBank/DDBJ databases">
        <title>Novel species isolated from a subtropical stream in China.</title>
        <authorList>
            <person name="Lu H."/>
        </authorList>
    </citation>
    <scope>NUCLEOTIDE SEQUENCE [LARGE SCALE GENOMIC DNA]</scope>
    <source>
        <strain evidence="1 2">FT50W</strain>
    </source>
</reference>
<gene>
    <name evidence="1" type="ORF">GTP44_19635</name>
</gene>
<dbReference type="Proteomes" id="UP000474565">
    <property type="component" value="Unassembled WGS sequence"/>
</dbReference>
<proteinExistence type="predicted"/>
<evidence type="ECO:0000313" key="2">
    <source>
        <dbReference type="Proteomes" id="UP000474565"/>
    </source>
</evidence>
<protein>
    <submittedName>
        <fullName evidence="1">Uncharacterized protein</fullName>
    </submittedName>
</protein>